<feature type="compositionally biased region" description="Low complexity" evidence="1">
    <location>
        <begin position="183"/>
        <end position="201"/>
    </location>
</feature>
<dbReference type="CDD" id="cd05379">
    <property type="entry name" value="CAP_bacterial"/>
    <property type="match status" value="1"/>
</dbReference>
<feature type="domain" description="SCP" evidence="3">
    <location>
        <begin position="53"/>
        <end position="166"/>
    </location>
</feature>
<protein>
    <submittedName>
        <fullName evidence="4">CAP domain-containing protein</fullName>
    </submittedName>
</protein>
<dbReference type="AlphaFoldDB" id="A0A9X2PF30"/>
<name>A0A9X2PF30_9HYPH</name>
<keyword evidence="5" id="KW-1185">Reference proteome</keyword>
<dbReference type="PANTHER" id="PTHR31157">
    <property type="entry name" value="SCP DOMAIN-CONTAINING PROTEIN"/>
    <property type="match status" value="1"/>
</dbReference>
<keyword evidence="2" id="KW-0732">Signal</keyword>
<gene>
    <name evidence="4" type="ORF">NVS89_16660</name>
</gene>
<dbReference type="PANTHER" id="PTHR31157:SF1">
    <property type="entry name" value="SCP DOMAIN-CONTAINING PROTEIN"/>
    <property type="match status" value="1"/>
</dbReference>
<dbReference type="SUPFAM" id="SSF55797">
    <property type="entry name" value="PR-1-like"/>
    <property type="match status" value="1"/>
</dbReference>
<dbReference type="Gene3D" id="3.40.33.10">
    <property type="entry name" value="CAP"/>
    <property type="match status" value="1"/>
</dbReference>
<dbReference type="EMBL" id="JANTHZ010000008">
    <property type="protein sequence ID" value="MCS0496735.1"/>
    <property type="molecule type" value="Genomic_DNA"/>
</dbReference>
<dbReference type="InterPro" id="IPR035940">
    <property type="entry name" value="CAP_sf"/>
</dbReference>
<feature type="region of interest" description="Disordered" evidence="1">
    <location>
        <begin position="183"/>
        <end position="212"/>
    </location>
</feature>
<feature type="signal peptide" evidence="2">
    <location>
        <begin position="1"/>
        <end position="25"/>
    </location>
</feature>
<sequence>MPAPLAKRLAGAALLALLLAGCSSGPEMVPVDDTFYANIAKGGTLDPEAAASLLSDYRKGHGLPAVTIDPTLMAVAERQAKAMASADKLSHDIGGRSLTTRLKAAGFTGLKAAENVGAGYHTLAEAFSGWRDSPSHNKNMLMPGATRLGIAAVRAPRSKYSVYWAMVIGVPDPKVEAAQAAAQAAAQQGGGAPAPTGGDTQVLINGAPVPGQ</sequence>
<dbReference type="PROSITE" id="PS51257">
    <property type="entry name" value="PROKAR_LIPOPROTEIN"/>
    <property type="match status" value="1"/>
</dbReference>
<evidence type="ECO:0000313" key="4">
    <source>
        <dbReference type="EMBL" id="MCS0496735.1"/>
    </source>
</evidence>
<proteinExistence type="predicted"/>
<dbReference type="Proteomes" id="UP001151088">
    <property type="component" value="Unassembled WGS sequence"/>
</dbReference>
<dbReference type="RefSeq" id="WP_258733897.1">
    <property type="nucleotide sequence ID" value="NZ_JANTHZ010000008.1"/>
</dbReference>
<evidence type="ECO:0000313" key="5">
    <source>
        <dbReference type="Proteomes" id="UP001151088"/>
    </source>
</evidence>
<organism evidence="4 5">
    <name type="scientific">Ancylobacter mangrovi</name>
    <dbReference type="NCBI Taxonomy" id="2972472"/>
    <lineage>
        <taxon>Bacteria</taxon>
        <taxon>Pseudomonadati</taxon>
        <taxon>Pseudomonadota</taxon>
        <taxon>Alphaproteobacteria</taxon>
        <taxon>Hyphomicrobiales</taxon>
        <taxon>Xanthobacteraceae</taxon>
        <taxon>Ancylobacter</taxon>
    </lineage>
</organism>
<feature type="chain" id="PRO_5040803671" evidence="2">
    <location>
        <begin position="26"/>
        <end position="212"/>
    </location>
</feature>
<dbReference type="Pfam" id="PF00188">
    <property type="entry name" value="CAP"/>
    <property type="match status" value="1"/>
</dbReference>
<evidence type="ECO:0000256" key="1">
    <source>
        <dbReference type="SAM" id="MobiDB-lite"/>
    </source>
</evidence>
<evidence type="ECO:0000259" key="3">
    <source>
        <dbReference type="Pfam" id="PF00188"/>
    </source>
</evidence>
<accession>A0A9X2PF30</accession>
<comment type="caution">
    <text evidence="4">The sequence shown here is derived from an EMBL/GenBank/DDBJ whole genome shotgun (WGS) entry which is preliminary data.</text>
</comment>
<dbReference type="InterPro" id="IPR014044">
    <property type="entry name" value="CAP_dom"/>
</dbReference>
<reference evidence="4" key="1">
    <citation type="submission" date="2022-08" db="EMBL/GenBank/DDBJ databases">
        <authorList>
            <person name="Li F."/>
        </authorList>
    </citation>
    <scope>NUCLEOTIDE SEQUENCE</scope>
    <source>
        <strain evidence="4">MQZ15Z-1</strain>
    </source>
</reference>
<evidence type="ECO:0000256" key="2">
    <source>
        <dbReference type="SAM" id="SignalP"/>
    </source>
</evidence>